<dbReference type="CDD" id="cd00037">
    <property type="entry name" value="CLECT"/>
    <property type="match status" value="2"/>
</dbReference>
<evidence type="ECO:0000259" key="3">
    <source>
        <dbReference type="PROSITE" id="PS50041"/>
    </source>
</evidence>
<proteinExistence type="evidence at transcript level"/>
<name>V9P9Q9_PENJP</name>
<gene>
    <name evidence="4" type="primary">Lec1</name>
</gene>
<organism evidence="4">
    <name type="scientific">Penaeus japonicus</name>
    <name type="common">Kuruma prawn</name>
    <name type="synonym">Marsupenaeus japonicus</name>
    <dbReference type="NCBI Taxonomy" id="27405"/>
    <lineage>
        <taxon>Eukaryota</taxon>
        <taxon>Metazoa</taxon>
        <taxon>Ecdysozoa</taxon>
        <taxon>Arthropoda</taxon>
        <taxon>Crustacea</taxon>
        <taxon>Multicrustacea</taxon>
        <taxon>Malacostraca</taxon>
        <taxon>Eumalacostraca</taxon>
        <taxon>Eucarida</taxon>
        <taxon>Decapoda</taxon>
        <taxon>Dendrobranchiata</taxon>
        <taxon>Penaeoidea</taxon>
        <taxon>Penaeidae</taxon>
        <taxon>Penaeus</taxon>
    </lineage>
</organism>
<dbReference type="Pfam" id="PF00059">
    <property type="entry name" value="Lectin_C"/>
    <property type="match status" value="2"/>
</dbReference>
<dbReference type="InterPro" id="IPR016186">
    <property type="entry name" value="C-type_lectin-like/link_sf"/>
</dbReference>
<dbReference type="OrthoDB" id="6363203at2759"/>
<feature type="signal peptide" evidence="2">
    <location>
        <begin position="1"/>
        <end position="20"/>
    </location>
</feature>
<dbReference type="SMART" id="SM00034">
    <property type="entry name" value="CLECT"/>
    <property type="match status" value="2"/>
</dbReference>
<dbReference type="SUPFAM" id="SSF56436">
    <property type="entry name" value="C-type lectin-like"/>
    <property type="match status" value="2"/>
</dbReference>
<keyword evidence="4" id="KW-0430">Lectin</keyword>
<reference evidence="4" key="1">
    <citation type="submission" date="2012-12" db="EMBL/GenBank/DDBJ databases">
        <title>A novel C-type lectin in Marsupenaeus japonicus.</title>
        <authorList>
            <person name="Su Y."/>
            <person name="Zhang M."/>
        </authorList>
    </citation>
    <scope>NUCLEOTIDE SEQUENCE</scope>
    <source>
        <tissue evidence="4">Hepatopancreas</tissue>
    </source>
</reference>
<dbReference type="Gene3D" id="3.10.100.10">
    <property type="entry name" value="Mannose-Binding Protein A, subunit A"/>
    <property type="match status" value="2"/>
</dbReference>
<dbReference type="EMBL" id="KC333873">
    <property type="protein sequence ID" value="AGW27416.1"/>
    <property type="molecule type" value="mRNA"/>
</dbReference>
<dbReference type="PANTHER" id="PTHR22803">
    <property type="entry name" value="MANNOSE, PHOSPHOLIPASE, LECTIN RECEPTOR RELATED"/>
    <property type="match status" value="1"/>
</dbReference>
<evidence type="ECO:0000256" key="1">
    <source>
        <dbReference type="ARBA" id="ARBA00023157"/>
    </source>
</evidence>
<feature type="chain" id="PRO_5004780572" evidence="2">
    <location>
        <begin position="21"/>
        <end position="336"/>
    </location>
</feature>
<dbReference type="PROSITE" id="PS00615">
    <property type="entry name" value="C_TYPE_LECTIN_1"/>
    <property type="match status" value="1"/>
</dbReference>
<keyword evidence="2" id="KW-0732">Signal</keyword>
<feature type="domain" description="C-type lectin" evidence="3">
    <location>
        <begin position="207"/>
        <end position="333"/>
    </location>
</feature>
<dbReference type="GO" id="GO:0030246">
    <property type="term" value="F:carbohydrate binding"/>
    <property type="evidence" value="ECO:0007669"/>
    <property type="project" value="UniProtKB-KW"/>
</dbReference>
<feature type="domain" description="C-type lectin" evidence="3">
    <location>
        <begin position="43"/>
        <end position="169"/>
    </location>
</feature>
<dbReference type="InterPro" id="IPR050111">
    <property type="entry name" value="C-type_lectin/snaclec_domain"/>
</dbReference>
<accession>V9P9Q9</accession>
<evidence type="ECO:0000313" key="4">
    <source>
        <dbReference type="EMBL" id="AGW27416.1"/>
    </source>
</evidence>
<evidence type="ECO:0000256" key="2">
    <source>
        <dbReference type="SAM" id="SignalP"/>
    </source>
</evidence>
<dbReference type="AlphaFoldDB" id="V9P9Q9"/>
<dbReference type="InterPro" id="IPR016187">
    <property type="entry name" value="CTDL_fold"/>
</dbReference>
<sequence>MLPYLVSAFALCSFIVGTNGESFWNFANWTSEDPHCPNGYSTVGNQCLMFVTFAEESHKDAMQVCHAASGDLLAISTPTQFVHVVNHIYSQGYTGRQFWLDGSDAQQEGKWVTSSGQAVPRGTPFWAAFQDFQQPDNAYGKEHCLEMETSEYFYLNDASCADKSNFICQYMPQQEEELRESLTATVAPTTPHSEASRGQCPTFFVEVGGLCMMFVTWAQVTWTEARQTCGDSSDLLAITDAEVLRAVYLYLHRENIADHTFWLGGSDSQEGNWIYTTGESVPMGTPFWGLLRHDSFTQEPNGGTSENCLMLQSEGSHYFRDASCSSRLNPLCVYHG</sequence>
<dbReference type="PROSITE" id="PS50041">
    <property type="entry name" value="C_TYPE_LECTIN_2"/>
    <property type="match status" value="2"/>
</dbReference>
<dbReference type="InterPro" id="IPR001304">
    <property type="entry name" value="C-type_lectin-like"/>
</dbReference>
<keyword evidence="1" id="KW-1015">Disulfide bond</keyword>
<protein>
    <submittedName>
        <fullName evidence="4">C-type lectin 1</fullName>
    </submittedName>
</protein>
<dbReference type="InterPro" id="IPR018378">
    <property type="entry name" value="C-type_lectin_CS"/>
</dbReference>